<proteinExistence type="predicted"/>
<dbReference type="EMBL" id="WOWK01000015">
    <property type="protein sequence ID" value="KAF0328904.1"/>
    <property type="molecule type" value="Genomic_DNA"/>
</dbReference>
<organism evidence="1 2">
    <name type="scientific">Colletotrichum asianum</name>
    <dbReference type="NCBI Taxonomy" id="702518"/>
    <lineage>
        <taxon>Eukaryota</taxon>
        <taxon>Fungi</taxon>
        <taxon>Dikarya</taxon>
        <taxon>Ascomycota</taxon>
        <taxon>Pezizomycotina</taxon>
        <taxon>Sordariomycetes</taxon>
        <taxon>Hypocreomycetidae</taxon>
        <taxon>Glomerellales</taxon>
        <taxon>Glomerellaceae</taxon>
        <taxon>Colletotrichum</taxon>
        <taxon>Colletotrichum gloeosporioides species complex</taxon>
    </lineage>
</organism>
<sequence length="201" mass="22208">MSRKVTYCLFTTNVKRLANQRFEQLAYAISKDSQRSFSCAISAETSRAPTASSRTKPALSDDIRLRELRRGQSLARSNSVGSRTFCSGDLTGSCSRAFQPDDSGCRGACLQLTRQTLHLSVYNSEGRCIKRCKQTGGLFRRIRGEGPVRGNWGPFAPTGPYAETGAQCHVGITPLGEEFPAYPSPVRCNSTFLRDEPNVWR</sequence>
<gene>
    <name evidence="1" type="ORF">GQ607_003929</name>
</gene>
<reference evidence="1 2" key="1">
    <citation type="submission" date="2019-12" db="EMBL/GenBank/DDBJ databases">
        <title>A genome sequence resource for the geographically widespread anthracnose pathogen Colletotrichum asianum.</title>
        <authorList>
            <person name="Meng Y."/>
        </authorList>
    </citation>
    <scope>NUCLEOTIDE SEQUENCE [LARGE SCALE GENOMIC DNA]</scope>
    <source>
        <strain evidence="1 2">ICMP 18580</strain>
    </source>
</reference>
<keyword evidence="2" id="KW-1185">Reference proteome</keyword>
<evidence type="ECO:0000313" key="1">
    <source>
        <dbReference type="EMBL" id="KAF0328904.1"/>
    </source>
</evidence>
<name>A0A8H3WKF1_9PEZI</name>
<comment type="caution">
    <text evidence="1">The sequence shown here is derived from an EMBL/GenBank/DDBJ whole genome shotgun (WGS) entry which is preliminary data.</text>
</comment>
<dbReference type="Proteomes" id="UP000434172">
    <property type="component" value="Unassembled WGS sequence"/>
</dbReference>
<dbReference type="AlphaFoldDB" id="A0A8H3WKF1"/>
<evidence type="ECO:0000313" key="2">
    <source>
        <dbReference type="Proteomes" id="UP000434172"/>
    </source>
</evidence>
<accession>A0A8H3WKF1</accession>
<protein>
    <submittedName>
        <fullName evidence="1">Uncharacterized protein</fullName>
    </submittedName>
</protein>